<dbReference type="InterPro" id="IPR036770">
    <property type="entry name" value="Ankyrin_rpt-contain_sf"/>
</dbReference>
<dbReference type="Gene3D" id="1.25.40.20">
    <property type="entry name" value="Ankyrin repeat-containing domain"/>
    <property type="match status" value="1"/>
</dbReference>
<dbReference type="VEuPathDB" id="VectorBase:GAUT047748"/>
<dbReference type="InterPro" id="IPR002110">
    <property type="entry name" value="Ankyrin_rpt"/>
</dbReference>
<dbReference type="SUPFAM" id="SSF50985">
    <property type="entry name" value="RCC1/BLIP-II"/>
    <property type="match status" value="1"/>
</dbReference>
<reference evidence="4" key="1">
    <citation type="submission" date="2020-05" db="UniProtKB">
        <authorList>
            <consortium name="EnsemblMetazoa"/>
        </authorList>
    </citation>
    <scope>IDENTIFICATION</scope>
    <source>
        <strain evidence="4">TTRI</strain>
    </source>
</reference>
<dbReference type="Proteomes" id="UP000078200">
    <property type="component" value="Unassembled WGS sequence"/>
</dbReference>
<dbReference type="Pfam" id="PF12796">
    <property type="entry name" value="Ank_2"/>
    <property type="match status" value="1"/>
</dbReference>
<keyword evidence="1" id="KW-0677">Repeat</keyword>
<evidence type="ECO:0000256" key="2">
    <source>
        <dbReference type="PROSITE-ProRule" id="PRU00023"/>
    </source>
</evidence>
<evidence type="ECO:0000256" key="1">
    <source>
        <dbReference type="ARBA" id="ARBA00022737"/>
    </source>
</evidence>
<feature type="repeat" description="ANK" evidence="2">
    <location>
        <begin position="277"/>
        <end position="309"/>
    </location>
</feature>
<dbReference type="PANTHER" id="PTHR22872:SF2">
    <property type="entry name" value="INHIBITOR OF BRUTON TYROSINE KINASE"/>
    <property type="match status" value="1"/>
</dbReference>
<evidence type="ECO:0000313" key="5">
    <source>
        <dbReference type="Proteomes" id="UP000078200"/>
    </source>
</evidence>
<sequence>MQAKAERSRAFVGSQIDECRDASGLIQQHHYSGNHRNTTADLPAFNYYTGSEETPLQFLNCPVVDILDIQRRRQYSSLHFHSNYNSSCSWRSTDQQTESKPITAVAQPNAWGTMPQSPSTSISEDRETMKSPPATGSLIDPTSLANMTRVNSKVNEATNSFSQILIEEKRQREEHAIAELRDFYNVGNLKDEIITIQRKPQPTPPPNFASWKRDFKLISNRALCSILRATNMTVHPSVTFGYTGRSAVHIAASVDRYTILEWLLNQGSIISGRDFESGSTPPHRAIFYGCIDCAVLLLRYGASWESLDVDTRSPLQQGLAMKILRKRLSYLQKNSNEEVICISTSHKHSLILTNCSLVFACGLNDEQQWGVNFQRSHNAKR</sequence>
<keyword evidence="2" id="KW-0040">ANK repeat</keyword>
<dbReference type="STRING" id="7395.A0A1A9VU68"/>
<evidence type="ECO:0000256" key="3">
    <source>
        <dbReference type="SAM" id="MobiDB-lite"/>
    </source>
</evidence>
<accession>A0A1A9VU68</accession>
<feature type="region of interest" description="Disordered" evidence="3">
    <location>
        <begin position="109"/>
        <end position="141"/>
    </location>
</feature>
<dbReference type="InterPro" id="IPR051625">
    <property type="entry name" value="Signaling_Regulatory_Domain"/>
</dbReference>
<organism evidence="4 5">
    <name type="scientific">Glossina austeni</name>
    <name type="common">Savannah tsetse fly</name>
    <dbReference type="NCBI Taxonomy" id="7395"/>
    <lineage>
        <taxon>Eukaryota</taxon>
        <taxon>Metazoa</taxon>
        <taxon>Ecdysozoa</taxon>
        <taxon>Arthropoda</taxon>
        <taxon>Hexapoda</taxon>
        <taxon>Insecta</taxon>
        <taxon>Pterygota</taxon>
        <taxon>Neoptera</taxon>
        <taxon>Endopterygota</taxon>
        <taxon>Diptera</taxon>
        <taxon>Brachycera</taxon>
        <taxon>Muscomorpha</taxon>
        <taxon>Hippoboscoidea</taxon>
        <taxon>Glossinidae</taxon>
        <taxon>Glossina</taxon>
    </lineage>
</organism>
<dbReference type="AlphaFoldDB" id="A0A1A9VU68"/>
<protein>
    <submittedName>
        <fullName evidence="4">ANK_REP_REGION domain-containing protein</fullName>
    </submittedName>
</protein>
<dbReference type="PANTHER" id="PTHR22872">
    <property type="entry name" value="BTK-BINDING PROTEIN-RELATED"/>
    <property type="match status" value="1"/>
</dbReference>
<feature type="repeat" description="ANK" evidence="2">
    <location>
        <begin position="243"/>
        <end position="275"/>
    </location>
</feature>
<dbReference type="SUPFAM" id="SSF48403">
    <property type="entry name" value="Ankyrin repeat"/>
    <property type="match status" value="1"/>
</dbReference>
<dbReference type="PROSITE" id="PS50297">
    <property type="entry name" value="ANK_REP_REGION"/>
    <property type="match status" value="1"/>
</dbReference>
<dbReference type="EnsemblMetazoa" id="GAUT047748-RA">
    <property type="protein sequence ID" value="GAUT047748-PA"/>
    <property type="gene ID" value="GAUT047748"/>
</dbReference>
<dbReference type="InterPro" id="IPR009091">
    <property type="entry name" value="RCC1/BLIP-II"/>
</dbReference>
<evidence type="ECO:0000313" key="4">
    <source>
        <dbReference type="EnsemblMetazoa" id="GAUT047748-PA"/>
    </source>
</evidence>
<proteinExistence type="predicted"/>
<dbReference type="SMART" id="SM00248">
    <property type="entry name" value="ANK"/>
    <property type="match status" value="2"/>
</dbReference>
<dbReference type="PROSITE" id="PS50088">
    <property type="entry name" value="ANK_REPEAT"/>
    <property type="match status" value="2"/>
</dbReference>
<keyword evidence="5" id="KW-1185">Reference proteome</keyword>
<name>A0A1A9VU68_GLOAU</name>